<dbReference type="EMBL" id="JACXJA010000008">
    <property type="protein sequence ID" value="MBD2862035.1"/>
    <property type="molecule type" value="Genomic_DNA"/>
</dbReference>
<dbReference type="PANTHER" id="PTHR43649">
    <property type="entry name" value="ARABINOSE-BINDING PROTEIN-RELATED"/>
    <property type="match status" value="1"/>
</dbReference>
<proteinExistence type="predicted"/>
<keyword evidence="3" id="KW-1185">Reference proteome</keyword>
<feature type="chain" id="PRO_5039080391" evidence="1">
    <location>
        <begin position="23"/>
        <end position="445"/>
    </location>
</feature>
<gene>
    <name evidence="2" type="ORF">IDH45_08585</name>
</gene>
<dbReference type="PANTHER" id="PTHR43649:SF12">
    <property type="entry name" value="DIACETYLCHITOBIOSE BINDING PROTEIN DASA"/>
    <property type="match status" value="1"/>
</dbReference>
<dbReference type="Pfam" id="PF01547">
    <property type="entry name" value="SBP_bac_1"/>
    <property type="match status" value="1"/>
</dbReference>
<dbReference type="Proteomes" id="UP000639396">
    <property type="component" value="Unassembled WGS sequence"/>
</dbReference>
<protein>
    <submittedName>
        <fullName evidence="2">Extracellular solute-binding protein</fullName>
    </submittedName>
</protein>
<reference evidence="2" key="1">
    <citation type="submission" date="2020-09" db="EMBL/GenBank/DDBJ databases">
        <title>A novel bacterium of genus Paenibacillus, isolated from South China Sea.</title>
        <authorList>
            <person name="Huang H."/>
            <person name="Mo K."/>
            <person name="Hu Y."/>
        </authorList>
    </citation>
    <scope>NUCLEOTIDE SEQUENCE</scope>
    <source>
        <strain evidence="2">IB182363</strain>
    </source>
</reference>
<evidence type="ECO:0000313" key="2">
    <source>
        <dbReference type="EMBL" id="MBD2862035.1"/>
    </source>
</evidence>
<dbReference type="InterPro" id="IPR006059">
    <property type="entry name" value="SBP"/>
</dbReference>
<evidence type="ECO:0000256" key="1">
    <source>
        <dbReference type="SAM" id="SignalP"/>
    </source>
</evidence>
<comment type="caution">
    <text evidence="2">The sequence shown here is derived from an EMBL/GenBank/DDBJ whole genome shotgun (WGS) entry which is preliminary data.</text>
</comment>
<dbReference type="Gene3D" id="3.40.190.10">
    <property type="entry name" value="Periplasmic binding protein-like II"/>
    <property type="match status" value="1"/>
</dbReference>
<organism evidence="2 3">
    <name type="scientific">Paenibacillus oceani</name>
    <dbReference type="NCBI Taxonomy" id="2772510"/>
    <lineage>
        <taxon>Bacteria</taxon>
        <taxon>Bacillati</taxon>
        <taxon>Bacillota</taxon>
        <taxon>Bacilli</taxon>
        <taxon>Bacillales</taxon>
        <taxon>Paenibacillaceae</taxon>
        <taxon>Paenibacillus</taxon>
    </lineage>
</organism>
<feature type="signal peptide" evidence="1">
    <location>
        <begin position="1"/>
        <end position="22"/>
    </location>
</feature>
<dbReference type="AlphaFoldDB" id="A0A927C6B3"/>
<dbReference type="PROSITE" id="PS51257">
    <property type="entry name" value="PROKAR_LIPOPROTEIN"/>
    <property type="match status" value="1"/>
</dbReference>
<accession>A0A927C6B3</accession>
<dbReference type="RefSeq" id="WP_190926574.1">
    <property type="nucleotide sequence ID" value="NZ_JACXJA010000008.1"/>
</dbReference>
<sequence>MRYPKAITPAVSLMMLSALVLAGCGGNEEPGSSPGTTTPVQQKSEPAELVFYTNNGDSEESFNLRFGDSIRKKFPEHTIKFISSANKGPTLADLIASGQQIDIFFQSIGNFESWVLDTGIQYDMSGLIQKHQIDMNRFEPTIVDALRQVAGGKIYGLPVFNNNMVLYYNKDIFDKFGVAYPKDGMTWDETLEIAKKLTRSEGGKQYQGFTTSPIHLIRMNPYSLGTADMKTDTPLINKDEKWKRLYQTLFIDPANDEGYRAGLAQLTWPSNVNEFMKTQTSAMFAYLSSYYMISPTELRAMNWDMVSLPTFKDAPNIGSQAYPSYFGVTAMSKYKDQAMEVLKYMTSDEAQTELAKKGIIPVVTNDAVRKSLGQDSEFKSKNLQAIFRNKFAPIPPKAPYDSNLVTLYGKYVLDMERGTIDINTAFRKVEEESVKAIAEYKARTK</sequence>
<name>A0A927C6B3_9BACL</name>
<keyword evidence="1" id="KW-0732">Signal</keyword>
<dbReference type="InterPro" id="IPR050490">
    <property type="entry name" value="Bact_solute-bd_prot1"/>
</dbReference>
<dbReference type="SUPFAM" id="SSF53850">
    <property type="entry name" value="Periplasmic binding protein-like II"/>
    <property type="match status" value="1"/>
</dbReference>
<evidence type="ECO:0000313" key="3">
    <source>
        <dbReference type="Proteomes" id="UP000639396"/>
    </source>
</evidence>